<keyword evidence="2" id="KW-1185">Reference proteome</keyword>
<dbReference type="Proteomes" id="UP000821853">
    <property type="component" value="Unassembled WGS sequence"/>
</dbReference>
<comment type="caution">
    <text evidence="1">The sequence shown here is derived from an EMBL/GenBank/DDBJ whole genome shotgun (WGS) entry which is preliminary data.</text>
</comment>
<dbReference type="AlphaFoldDB" id="A0A9J6HB98"/>
<sequence>MILRNSGEEQVEALAEHIENKMWNPNYLPPQWKHLIITTIPKPGKLLDNEIYGQYVSHSA</sequence>
<gene>
    <name evidence="1" type="ORF">HPB48_026369</name>
</gene>
<evidence type="ECO:0000313" key="2">
    <source>
        <dbReference type="Proteomes" id="UP000821853"/>
    </source>
</evidence>
<name>A0A9J6HB98_HAELO</name>
<proteinExistence type="predicted"/>
<protein>
    <submittedName>
        <fullName evidence="1">Uncharacterized protein</fullName>
    </submittedName>
</protein>
<evidence type="ECO:0000313" key="1">
    <source>
        <dbReference type="EMBL" id="KAH9384362.1"/>
    </source>
</evidence>
<accession>A0A9J6HB98</accession>
<reference evidence="1 2" key="1">
    <citation type="journal article" date="2020" name="Cell">
        <title>Large-Scale Comparative Analyses of Tick Genomes Elucidate Their Genetic Diversity and Vector Capacities.</title>
        <authorList>
            <consortium name="Tick Genome and Microbiome Consortium (TIGMIC)"/>
            <person name="Jia N."/>
            <person name="Wang J."/>
            <person name="Shi W."/>
            <person name="Du L."/>
            <person name="Sun Y."/>
            <person name="Zhan W."/>
            <person name="Jiang J.F."/>
            <person name="Wang Q."/>
            <person name="Zhang B."/>
            <person name="Ji P."/>
            <person name="Bell-Sakyi L."/>
            <person name="Cui X.M."/>
            <person name="Yuan T.T."/>
            <person name="Jiang B.G."/>
            <person name="Yang W.F."/>
            <person name="Lam T.T."/>
            <person name="Chang Q.C."/>
            <person name="Ding S.J."/>
            <person name="Wang X.J."/>
            <person name="Zhu J.G."/>
            <person name="Ruan X.D."/>
            <person name="Zhao L."/>
            <person name="Wei J.T."/>
            <person name="Ye R.Z."/>
            <person name="Que T.C."/>
            <person name="Du C.H."/>
            <person name="Zhou Y.H."/>
            <person name="Cheng J.X."/>
            <person name="Dai P.F."/>
            <person name="Guo W.B."/>
            <person name="Han X.H."/>
            <person name="Huang E.J."/>
            <person name="Li L.F."/>
            <person name="Wei W."/>
            <person name="Gao Y.C."/>
            <person name="Liu J.Z."/>
            <person name="Shao H.Z."/>
            <person name="Wang X."/>
            <person name="Wang C.C."/>
            <person name="Yang T.C."/>
            <person name="Huo Q.B."/>
            <person name="Li W."/>
            <person name="Chen H.Y."/>
            <person name="Chen S.E."/>
            <person name="Zhou L.G."/>
            <person name="Ni X.B."/>
            <person name="Tian J.H."/>
            <person name="Sheng Y."/>
            <person name="Liu T."/>
            <person name="Pan Y.S."/>
            <person name="Xia L.Y."/>
            <person name="Li J."/>
            <person name="Zhao F."/>
            <person name="Cao W.C."/>
        </authorList>
    </citation>
    <scope>NUCLEOTIDE SEQUENCE [LARGE SCALE GENOMIC DNA]</scope>
    <source>
        <strain evidence="1">HaeL-2018</strain>
    </source>
</reference>
<dbReference type="EMBL" id="JABSTR010002218">
    <property type="protein sequence ID" value="KAH9384362.1"/>
    <property type="molecule type" value="Genomic_DNA"/>
</dbReference>
<organism evidence="1 2">
    <name type="scientific">Haemaphysalis longicornis</name>
    <name type="common">Bush tick</name>
    <dbReference type="NCBI Taxonomy" id="44386"/>
    <lineage>
        <taxon>Eukaryota</taxon>
        <taxon>Metazoa</taxon>
        <taxon>Ecdysozoa</taxon>
        <taxon>Arthropoda</taxon>
        <taxon>Chelicerata</taxon>
        <taxon>Arachnida</taxon>
        <taxon>Acari</taxon>
        <taxon>Parasitiformes</taxon>
        <taxon>Ixodida</taxon>
        <taxon>Ixodoidea</taxon>
        <taxon>Ixodidae</taxon>
        <taxon>Haemaphysalinae</taxon>
        <taxon>Haemaphysalis</taxon>
    </lineage>
</organism>
<dbReference type="VEuPathDB" id="VectorBase:HLOH_054781"/>